<keyword evidence="1" id="KW-1133">Transmembrane helix</keyword>
<dbReference type="AlphaFoldDB" id="A0A2W1LXE2"/>
<keyword evidence="4" id="KW-1185">Reference proteome</keyword>
<feature type="transmembrane region" description="Helical" evidence="1">
    <location>
        <begin position="86"/>
        <end position="103"/>
    </location>
</feature>
<dbReference type="InterPro" id="IPR053150">
    <property type="entry name" value="Teicoplanin_resist-assoc"/>
</dbReference>
<dbReference type="PANTHER" id="PTHR36834">
    <property type="entry name" value="MEMBRANE PROTEIN-RELATED"/>
    <property type="match status" value="1"/>
</dbReference>
<dbReference type="Proteomes" id="UP000249522">
    <property type="component" value="Unassembled WGS sequence"/>
</dbReference>
<accession>A0A2W1LXE2</accession>
<feature type="transmembrane region" description="Helical" evidence="1">
    <location>
        <begin position="115"/>
        <end position="132"/>
    </location>
</feature>
<evidence type="ECO:0000256" key="1">
    <source>
        <dbReference type="SAM" id="Phobius"/>
    </source>
</evidence>
<dbReference type="InterPro" id="IPR006976">
    <property type="entry name" value="VanZ-like"/>
</dbReference>
<name>A0A2W1LXE2_9BACL</name>
<organism evidence="3 4">
    <name type="scientific">Paenibacillus sambharensis</name>
    <dbReference type="NCBI Taxonomy" id="1803190"/>
    <lineage>
        <taxon>Bacteria</taxon>
        <taxon>Bacillati</taxon>
        <taxon>Bacillota</taxon>
        <taxon>Bacilli</taxon>
        <taxon>Bacillales</taxon>
        <taxon>Paenibacillaceae</taxon>
        <taxon>Paenibacillus</taxon>
    </lineage>
</organism>
<sequence length="137" mass="15826">MTALGLLLIYTCLLVYWMFFAFDRSEGMVRRGYSYNLTPFSTILQFLNIQQYNVKIWATNLIGNVGVFLPYGILLPVVVRQLKFRWFLAGFILWITLVELIQMLSRRGSFDIDDVILNSLGACIGWAAYASVKRIIR</sequence>
<dbReference type="PANTHER" id="PTHR36834:SF1">
    <property type="entry name" value="INTEGRAL MEMBRANE PROTEIN"/>
    <property type="match status" value="1"/>
</dbReference>
<keyword evidence="1" id="KW-0812">Transmembrane</keyword>
<evidence type="ECO:0000259" key="2">
    <source>
        <dbReference type="Pfam" id="PF04892"/>
    </source>
</evidence>
<evidence type="ECO:0000313" key="4">
    <source>
        <dbReference type="Proteomes" id="UP000249522"/>
    </source>
</evidence>
<protein>
    <submittedName>
        <fullName evidence="3">VanZ family protein</fullName>
    </submittedName>
</protein>
<feature type="domain" description="VanZ-like" evidence="2">
    <location>
        <begin position="8"/>
        <end position="130"/>
    </location>
</feature>
<dbReference type="OrthoDB" id="4822551at2"/>
<comment type="caution">
    <text evidence="3">The sequence shown here is derived from an EMBL/GenBank/DDBJ whole genome shotgun (WGS) entry which is preliminary data.</text>
</comment>
<dbReference type="EMBL" id="QKRB01000042">
    <property type="protein sequence ID" value="PZD96197.1"/>
    <property type="molecule type" value="Genomic_DNA"/>
</dbReference>
<evidence type="ECO:0000313" key="3">
    <source>
        <dbReference type="EMBL" id="PZD96197.1"/>
    </source>
</evidence>
<feature type="transmembrane region" description="Helical" evidence="1">
    <location>
        <begin position="6"/>
        <end position="22"/>
    </location>
</feature>
<keyword evidence="1" id="KW-0472">Membrane</keyword>
<feature type="transmembrane region" description="Helical" evidence="1">
    <location>
        <begin position="56"/>
        <end position="79"/>
    </location>
</feature>
<reference evidence="3 4" key="1">
    <citation type="submission" date="2018-06" db="EMBL/GenBank/DDBJ databases">
        <title>Paenibacillus imtechensis sp. nov.</title>
        <authorList>
            <person name="Pinnaka A.K."/>
            <person name="Singh H."/>
            <person name="Kaur M."/>
        </authorList>
    </citation>
    <scope>NUCLEOTIDE SEQUENCE [LARGE SCALE GENOMIC DNA]</scope>
    <source>
        <strain evidence="3 4">SMB1</strain>
    </source>
</reference>
<proteinExistence type="predicted"/>
<gene>
    <name evidence="3" type="ORF">DNH61_09055</name>
</gene>
<dbReference type="Pfam" id="PF04892">
    <property type="entry name" value="VanZ"/>
    <property type="match status" value="1"/>
</dbReference>